<feature type="domain" description="Peptidase C54 catalytic" evidence="13">
    <location>
        <begin position="582"/>
        <end position="624"/>
    </location>
</feature>
<dbReference type="InterPro" id="IPR046792">
    <property type="entry name" value="Peptidase_C54_cat"/>
</dbReference>
<organism evidence="14 15">
    <name type="scientific">Bursaphelenchus okinawaensis</name>
    <dbReference type="NCBI Taxonomy" id="465554"/>
    <lineage>
        <taxon>Eukaryota</taxon>
        <taxon>Metazoa</taxon>
        <taxon>Ecdysozoa</taxon>
        <taxon>Nematoda</taxon>
        <taxon>Chromadorea</taxon>
        <taxon>Rhabditida</taxon>
        <taxon>Tylenchina</taxon>
        <taxon>Tylenchomorpha</taxon>
        <taxon>Aphelenchoidea</taxon>
        <taxon>Aphelenchoididae</taxon>
        <taxon>Bursaphelenchus</taxon>
    </lineage>
</organism>
<accession>A0A811LI33</accession>
<dbReference type="PANTHER" id="PTHR22624">
    <property type="entry name" value="CYSTEINE PROTEASE ATG4"/>
    <property type="match status" value="1"/>
</dbReference>
<feature type="compositionally biased region" description="Basic and acidic residues" evidence="12">
    <location>
        <begin position="273"/>
        <end position="287"/>
    </location>
</feature>
<dbReference type="Pfam" id="PF03416">
    <property type="entry name" value="Peptidase_C54"/>
    <property type="match status" value="2"/>
</dbReference>
<keyword evidence="5 11" id="KW-0645">Protease</keyword>
<feature type="compositionally biased region" description="Basic and acidic residues" evidence="12">
    <location>
        <begin position="366"/>
        <end position="386"/>
    </location>
</feature>
<feature type="domain" description="Peptidase C54 catalytic" evidence="13">
    <location>
        <begin position="34"/>
        <end position="295"/>
    </location>
</feature>
<dbReference type="GO" id="GO:0000423">
    <property type="term" value="P:mitophagy"/>
    <property type="evidence" value="ECO:0007669"/>
    <property type="project" value="TreeGrafter"/>
</dbReference>
<dbReference type="GO" id="GO:0035973">
    <property type="term" value="P:aggrephagy"/>
    <property type="evidence" value="ECO:0007669"/>
    <property type="project" value="TreeGrafter"/>
</dbReference>
<feature type="compositionally biased region" description="Basic and acidic residues" evidence="12">
    <location>
        <begin position="331"/>
        <end position="346"/>
    </location>
</feature>
<comment type="similarity">
    <text evidence="2 11">Belongs to the peptidase C54 family.</text>
</comment>
<dbReference type="GO" id="GO:0019786">
    <property type="term" value="F:protein-phosphatidylethanolamide deconjugating activity"/>
    <property type="evidence" value="ECO:0007669"/>
    <property type="project" value="InterPro"/>
</dbReference>
<dbReference type="GO" id="GO:0005737">
    <property type="term" value="C:cytoplasm"/>
    <property type="evidence" value="ECO:0007669"/>
    <property type="project" value="UniProtKB-SubCell"/>
</dbReference>
<name>A0A811LI33_9BILA</name>
<dbReference type="EMBL" id="CAJFCW020000006">
    <property type="protein sequence ID" value="CAG9124195.1"/>
    <property type="molecule type" value="Genomic_DNA"/>
</dbReference>
<keyword evidence="6 11" id="KW-0378">Hydrolase</keyword>
<comment type="function">
    <text evidence="11">Cysteine protease that plays a key role in autophagy by mediating both proteolytic activation and delipidation of ATG8 family proteins.</text>
</comment>
<keyword evidence="9 11" id="KW-0072">Autophagy</keyword>
<dbReference type="InterPro" id="IPR005078">
    <property type="entry name" value="Peptidase_C54"/>
</dbReference>
<dbReference type="Proteomes" id="UP000783686">
    <property type="component" value="Unassembled WGS sequence"/>
</dbReference>
<dbReference type="AlphaFoldDB" id="A0A811LI33"/>
<dbReference type="OrthoDB" id="2960936at2759"/>
<dbReference type="GO" id="GO:0004197">
    <property type="term" value="F:cysteine-type endopeptidase activity"/>
    <property type="evidence" value="ECO:0007669"/>
    <property type="project" value="TreeGrafter"/>
</dbReference>
<evidence type="ECO:0000259" key="13">
    <source>
        <dbReference type="Pfam" id="PF03416"/>
    </source>
</evidence>
<reference evidence="14" key="1">
    <citation type="submission" date="2020-09" db="EMBL/GenBank/DDBJ databases">
        <authorList>
            <person name="Kikuchi T."/>
        </authorList>
    </citation>
    <scope>NUCLEOTIDE SEQUENCE</scope>
    <source>
        <strain evidence="14">SH1</strain>
    </source>
</reference>
<keyword evidence="15" id="KW-1185">Reference proteome</keyword>
<dbReference type="EC" id="3.4.22.-" evidence="11"/>
<dbReference type="GO" id="GO:0016485">
    <property type="term" value="P:protein processing"/>
    <property type="evidence" value="ECO:0007669"/>
    <property type="project" value="TreeGrafter"/>
</dbReference>
<feature type="compositionally biased region" description="Basic and acidic residues" evidence="12">
    <location>
        <begin position="429"/>
        <end position="456"/>
    </location>
</feature>
<keyword evidence="4 11" id="KW-0963">Cytoplasm</keyword>
<feature type="compositionally biased region" description="Basic and acidic residues" evidence="12">
    <location>
        <begin position="468"/>
        <end position="482"/>
    </location>
</feature>
<proteinExistence type="inferred from homology"/>
<comment type="caution">
    <text evidence="14">The sequence shown here is derived from an EMBL/GenBank/DDBJ whole genome shotgun (WGS) entry which is preliminary data.</text>
</comment>
<comment type="subcellular location">
    <subcellularLocation>
        <location evidence="1 11">Cytoplasm</location>
    </subcellularLocation>
</comment>
<keyword evidence="3" id="KW-0813">Transport</keyword>
<keyword evidence="7" id="KW-0788">Thiol protease</keyword>
<feature type="compositionally biased region" description="Basic and acidic residues" evidence="12">
    <location>
        <begin position="538"/>
        <end position="557"/>
    </location>
</feature>
<protein>
    <recommendedName>
        <fullName evidence="11">Cysteine protease</fullName>
        <ecNumber evidence="11">3.4.22.-</ecNumber>
    </recommendedName>
</protein>
<keyword evidence="8 11" id="KW-0653">Protein transport</keyword>
<evidence type="ECO:0000256" key="7">
    <source>
        <dbReference type="ARBA" id="ARBA00022807"/>
    </source>
</evidence>
<evidence type="ECO:0000256" key="5">
    <source>
        <dbReference type="ARBA" id="ARBA00022670"/>
    </source>
</evidence>
<evidence type="ECO:0000256" key="11">
    <source>
        <dbReference type="RuleBase" id="RU363115"/>
    </source>
</evidence>
<feature type="region of interest" description="Disordered" evidence="12">
    <location>
        <begin position="366"/>
        <end position="585"/>
    </location>
</feature>
<dbReference type="Proteomes" id="UP000614601">
    <property type="component" value="Unassembled WGS sequence"/>
</dbReference>
<evidence type="ECO:0000313" key="15">
    <source>
        <dbReference type="Proteomes" id="UP000614601"/>
    </source>
</evidence>
<dbReference type="EMBL" id="CAJFDH010000006">
    <property type="protein sequence ID" value="CAD5228168.1"/>
    <property type="molecule type" value="Genomic_DNA"/>
</dbReference>
<dbReference type="GO" id="GO:0000045">
    <property type="term" value="P:autophagosome assembly"/>
    <property type="evidence" value="ECO:0007669"/>
    <property type="project" value="TreeGrafter"/>
</dbReference>
<dbReference type="PANTHER" id="PTHR22624:SF49">
    <property type="entry name" value="CYSTEINE PROTEASE"/>
    <property type="match status" value="1"/>
</dbReference>
<evidence type="ECO:0000256" key="3">
    <source>
        <dbReference type="ARBA" id="ARBA00022448"/>
    </source>
</evidence>
<feature type="compositionally biased region" description="Basic and acidic residues" evidence="12">
    <location>
        <begin position="492"/>
        <end position="524"/>
    </location>
</feature>
<sequence>MDLSSFVQINAIRTPKFDEFTYLMGKCYCSSDKEQINAAAKALCWFTYRTNFPAIGGDGPTTDKGWGCMLRCGQMLMAEALKTVHLGRGWEWTEKSPEENYRRLIRMFQDKRTSLFSLQQIAQMGVSEGKRMCEWFGPNTIAQCLKKLAIYDDWSQIAVHVAMDNLLIASDVSTLAKTPWRDVTAPDDEKRQKLTSSNDEREQRPVLILVPLRLGLTTINRAYLPSLQAFFKLPQCCGIVGGRPNHAVFFIGFSGEELYYLDPHTAQTTVDLDKKKETSPSFEDVRPESPNFEVLRPEEANSSDEEPEVLATQADIEDLEIEEDNSNGSTSHKENTDVHNVKNDISDDVKDISDEFKDAYEDFKDVSSDYKDASDEVSDDKERQGLEKANGAEVVEDEVVDVNKKNCQDEVVVDVNNKDNEAGYGNNKGGEDVNKNEDKDDKEEINTDENKEDSHQNDVVMAENHLNYGEKEIKSVKTNVKDDDNELNVAKSSDKDAENELKSDGKGDKTKKGDLEDTKEDSEGFKGNQKANKQGLKGNREALGGKEAIEEDKRIDSQKATSKPVQNEQESKPESSSPKPIPDDFDDSTFHCNDLLYMHFDSLDPSLALGFICTCAEDFNEMIKSIKETVLPASNPPIFEVLDERPAGWPKFVPYQGTSDPIPVVDYEDFADPGFDSDDNFEVLSLDS</sequence>
<gene>
    <name evidence="14" type="ORF">BOKJ2_LOCUS12543</name>
</gene>
<dbReference type="SUPFAM" id="SSF54001">
    <property type="entry name" value="Cysteine proteinases"/>
    <property type="match status" value="2"/>
</dbReference>
<evidence type="ECO:0000256" key="6">
    <source>
        <dbReference type="ARBA" id="ARBA00022801"/>
    </source>
</evidence>
<evidence type="ECO:0000256" key="9">
    <source>
        <dbReference type="ARBA" id="ARBA00023006"/>
    </source>
</evidence>
<dbReference type="GO" id="GO:0034727">
    <property type="term" value="P:piecemeal microautophagy of the nucleus"/>
    <property type="evidence" value="ECO:0007669"/>
    <property type="project" value="TreeGrafter"/>
</dbReference>
<feature type="region of interest" description="Disordered" evidence="12">
    <location>
        <begin position="273"/>
        <end position="346"/>
    </location>
</feature>
<feature type="compositionally biased region" description="Acidic residues" evidence="12">
    <location>
        <begin position="315"/>
        <end position="325"/>
    </location>
</feature>
<evidence type="ECO:0000256" key="12">
    <source>
        <dbReference type="SAM" id="MobiDB-lite"/>
    </source>
</evidence>
<evidence type="ECO:0000256" key="1">
    <source>
        <dbReference type="ARBA" id="ARBA00004496"/>
    </source>
</evidence>
<evidence type="ECO:0000313" key="14">
    <source>
        <dbReference type="EMBL" id="CAD5228168.1"/>
    </source>
</evidence>
<feature type="compositionally biased region" description="Polar residues" evidence="12">
    <location>
        <begin position="558"/>
        <end position="568"/>
    </location>
</feature>
<evidence type="ECO:0000256" key="8">
    <source>
        <dbReference type="ARBA" id="ARBA00022927"/>
    </source>
</evidence>
<evidence type="ECO:0000256" key="4">
    <source>
        <dbReference type="ARBA" id="ARBA00022490"/>
    </source>
</evidence>
<dbReference type="InterPro" id="IPR038765">
    <property type="entry name" value="Papain-like_cys_pep_sf"/>
</dbReference>
<dbReference type="GO" id="GO:0015031">
    <property type="term" value="P:protein transport"/>
    <property type="evidence" value="ECO:0007669"/>
    <property type="project" value="UniProtKB-KW"/>
</dbReference>
<evidence type="ECO:0000256" key="10">
    <source>
        <dbReference type="ARBA" id="ARBA00029362"/>
    </source>
</evidence>
<evidence type="ECO:0000256" key="2">
    <source>
        <dbReference type="ARBA" id="ARBA00010958"/>
    </source>
</evidence>
<comment type="catalytic activity">
    <reaction evidence="10">
        <text>[protein]-C-terminal L-amino acid-glycyl-phosphatidylethanolamide + H2O = [protein]-C-terminal L-amino acid-glycine + a 1,2-diacyl-sn-glycero-3-phosphoethanolamine</text>
        <dbReference type="Rhea" id="RHEA:67548"/>
        <dbReference type="Rhea" id="RHEA-COMP:17323"/>
        <dbReference type="Rhea" id="RHEA-COMP:17324"/>
        <dbReference type="ChEBI" id="CHEBI:15377"/>
        <dbReference type="ChEBI" id="CHEBI:64612"/>
        <dbReference type="ChEBI" id="CHEBI:172940"/>
        <dbReference type="ChEBI" id="CHEBI:172941"/>
    </reaction>
    <physiologicalReaction direction="left-to-right" evidence="10">
        <dbReference type="Rhea" id="RHEA:67549"/>
    </physiologicalReaction>
</comment>